<keyword evidence="3" id="KW-1185">Reference proteome</keyword>
<evidence type="ECO:0000313" key="3">
    <source>
        <dbReference type="Proteomes" id="UP000017148"/>
    </source>
</evidence>
<dbReference type="RefSeq" id="WP_022637239.1">
    <property type="nucleotide sequence ID" value="NZ_ASJR01000015.1"/>
</dbReference>
<protein>
    <submittedName>
        <fullName evidence="2">Uncharacterized protein</fullName>
    </submittedName>
</protein>
<comment type="caution">
    <text evidence="2">The sequence shown here is derived from an EMBL/GenBank/DDBJ whole genome shotgun (WGS) entry which is preliminary data.</text>
</comment>
<dbReference type="Proteomes" id="UP000017148">
    <property type="component" value="Unassembled WGS sequence"/>
</dbReference>
<sequence>MEQNEIKNSYWDVILNLIEKTLEEDKNNIKGVISKFKLLIDFAIAPQQLSHVENAPYPDPEELKKLHGLRFYYVSDWIIEIIDIFTMVEEKRDILDNLRHLKTALAEIEDKIKERQQERYDYLRGVIDFSSEGAYLARRVLMSLPRVDDVRYTAIYKNEKTASGTYFNVNEKKSLPVNVFG</sequence>
<keyword evidence="1" id="KW-0175">Coiled coil</keyword>
<reference evidence="2 3" key="1">
    <citation type="journal article" date="2013" name="Environ. Microbiol.">
        <title>Genome analysis of Chitinivibrio alkaliphilus gen. nov., sp. nov., a novel extremely haloalkaliphilic anaerobic chitinolytic bacterium from the candidate phylum Termite Group 3.</title>
        <authorList>
            <person name="Sorokin D.Y."/>
            <person name="Gumerov V.M."/>
            <person name="Rakitin A.L."/>
            <person name="Beletsky A.V."/>
            <person name="Damste J.S."/>
            <person name="Muyzer G."/>
            <person name="Mardanov A.V."/>
            <person name="Ravin N.V."/>
        </authorList>
    </citation>
    <scope>NUCLEOTIDE SEQUENCE [LARGE SCALE GENOMIC DNA]</scope>
    <source>
        <strain evidence="2 3">ACht1</strain>
    </source>
</reference>
<name>U7D6X0_9BACT</name>
<organism evidence="2 3">
    <name type="scientific">Chitinivibrio alkaliphilus ACht1</name>
    <dbReference type="NCBI Taxonomy" id="1313304"/>
    <lineage>
        <taxon>Bacteria</taxon>
        <taxon>Pseudomonadati</taxon>
        <taxon>Fibrobacterota</taxon>
        <taxon>Chitinivibrionia</taxon>
        <taxon>Chitinivibrionales</taxon>
        <taxon>Chitinivibrionaceae</taxon>
        <taxon>Chitinivibrio</taxon>
    </lineage>
</organism>
<dbReference type="STRING" id="1313304.CALK_1805"/>
<evidence type="ECO:0000256" key="1">
    <source>
        <dbReference type="SAM" id="Coils"/>
    </source>
</evidence>
<dbReference type="EMBL" id="ASJR01000015">
    <property type="protein sequence ID" value="ERP31316.1"/>
    <property type="molecule type" value="Genomic_DNA"/>
</dbReference>
<feature type="coiled-coil region" evidence="1">
    <location>
        <begin position="91"/>
        <end position="118"/>
    </location>
</feature>
<proteinExistence type="predicted"/>
<gene>
    <name evidence="2" type="ORF">CALK_1805</name>
</gene>
<accession>U7D6X0</accession>
<dbReference type="AlphaFoldDB" id="U7D6X0"/>
<evidence type="ECO:0000313" key="2">
    <source>
        <dbReference type="EMBL" id="ERP31316.1"/>
    </source>
</evidence>